<evidence type="ECO:0000313" key="2">
    <source>
        <dbReference type="EMBL" id="MDM9632123.1"/>
    </source>
</evidence>
<dbReference type="RefSeq" id="WP_289725489.1">
    <property type="nucleotide sequence ID" value="NZ_JAUDUY010000006.1"/>
</dbReference>
<name>A0ABT7WGY8_9FLAO</name>
<gene>
    <name evidence="2" type="ORF">QU605_11600</name>
</gene>
<organism evidence="2 3">
    <name type="scientific">Robiginitalea aurantiaca</name>
    <dbReference type="NCBI Taxonomy" id="3056915"/>
    <lineage>
        <taxon>Bacteria</taxon>
        <taxon>Pseudomonadati</taxon>
        <taxon>Bacteroidota</taxon>
        <taxon>Flavobacteriia</taxon>
        <taxon>Flavobacteriales</taxon>
        <taxon>Flavobacteriaceae</taxon>
        <taxon>Robiginitalea</taxon>
    </lineage>
</organism>
<evidence type="ECO:0000256" key="1">
    <source>
        <dbReference type="SAM" id="Phobius"/>
    </source>
</evidence>
<dbReference type="Proteomes" id="UP001174839">
    <property type="component" value="Unassembled WGS sequence"/>
</dbReference>
<feature type="transmembrane region" description="Helical" evidence="1">
    <location>
        <begin position="66"/>
        <end position="91"/>
    </location>
</feature>
<protein>
    <submittedName>
        <fullName evidence="2">Uncharacterized protein</fullName>
    </submittedName>
</protein>
<dbReference type="EMBL" id="JAUDUY010000006">
    <property type="protein sequence ID" value="MDM9632123.1"/>
    <property type="molecule type" value="Genomic_DNA"/>
</dbReference>
<keyword evidence="1" id="KW-1133">Transmembrane helix</keyword>
<keyword evidence="1" id="KW-0812">Transmembrane</keyword>
<sequence length="92" mass="11008">MEQRGSKERSVNDLVSTNQVKKSKRQEYFESQRVNWSDRDIQMEIIYQQKLQLEMMDRVRSNTNKMVWWLIAIPIILVLFVFFISILGVAIV</sequence>
<keyword evidence="3" id="KW-1185">Reference proteome</keyword>
<proteinExistence type="predicted"/>
<reference evidence="2" key="1">
    <citation type="submission" date="2023-06" db="EMBL/GenBank/DDBJ databases">
        <title>Robiginitalea aurantiacus sp. nov. and Algoriphagus sediminis sp. nov., isolated from coastal sediment.</title>
        <authorList>
            <person name="Zhou Z.Y."/>
            <person name="An J."/>
            <person name="Jia Y.W."/>
            <person name="Du Z.J."/>
        </authorList>
    </citation>
    <scope>NUCLEOTIDE SEQUENCE</scope>
    <source>
        <strain evidence="2">M39</strain>
    </source>
</reference>
<comment type="caution">
    <text evidence="2">The sequence shown here is derived from an EMBL/GenBank/DDBJ whole genome shotgun (WGS) entry which is preliminary data.</text>
</comment>
<evidence type="ECO:0000313" key="3">
    <source>
        <dbReference type="Proteomes" id="UP001174839"/>
    </source>
</evidence>
<keyword evidence="1" id="KW-0472">Membrane</keyword>
<accession>A0ABT7WGY8</accession>